<name>A0A1X7J957_9MICO</name>
<feature type="transmembrane region" description="Helical" evidence="1">
    <location>
        <begin position="21"/>
        <end position="45"/>
    </location>
</feature>
<organism evidence="2 3">
    <name type="scientific">Agreia pratensis</name>
    <dbReference type="NCBI Taxonomy" id="150121"/>
    <lineage>
        <taxon>Bacteria</taxon>
        <taxon>Bacillati</taxon>
        <taxon>Actinomycetota</taxon>
        <taxon>Actinomycetes</taxon>
        <taxon>Micrococcales</taxon>
        <taxon>Microbacteriaceae</taxon>
        <taxon>Agreia</taxon>
    </lineage>
</organism>
<evidence type="ECO:0000313" key="3">
    <source>
        <dbReference type="Proteomes" id="UP000193244"/>
    </source>
</evidence>
<evidence type="ECO:0000313" key="2">
    <source>
        <dbReference type="EMBL" id="SMG24058.1"/>
    </source>
</evidence>
<reference evidence="3" key="1">
    <citation type="submission" date="2017-04" db="EMBL/GenBank/DDBJ databases">
        <authorList>
            <person name="Varghese N."/>
            <person name="Submissions S."/>
        </authorList>
    </citation>
    <scope>NUCLEOTIDE SEQUENCE [LARGE SCALE GENOMIC DNA]</scope>
    <source>
        <strain evidence="3">VKM Ac-2510</strain>
    </source>
</reference>
<keyword evidence="1" id="KW-0812">Transmembrane</keyword>
<protein>
    <submittedName>
        <fullName evidence="2">Uncharacterized protein</fullName>
    </submittedName>
</protein>
<dbReference type="Proteomes" id="UP000193244">
    <property type="component" value="Unassembled WGS sequence"/>
</dbReference>
<proteinExistence type="predicted"/>
<sequence>MPTTAQPFESRPAPRRLRPGAIAVGAIVGVAGVPLCYLILSALGVTISDTGLIACLVAPTATLLLVSLVPRARGWALQAAVASALASVALVAFVAGGIALISGVLSDPA</sequence>
<dbReference type="AlphaFoldDB" id="A0A1X7J957"/>
<keyword evidence="3" id="KW-1185">Reference proteome</keyword>
<accession>A0A1X7J957</accession>
<gene>
    <name evidence="2" type="ORF">SAMN06296010_1151</name>
</gene>
<dbReference type="RefSeq" id="WP_139824763.1">
    <property type="nucleotide sequence ID" value="NZ_FXAY01000002.1"/>
</dbReference>
<dbReference type="EMBL" id="FXAY01000002">
    <property type="protein sequence ID" value="SMG24058.1"/>
    <property type="molecule type" value="Genomic_DNA"/>
</dbReference>
<evidence type="ECO:0000256" key="1">
    <source>
        <dbReference type="SAM" id="Phobius"/>
    </source>
</evidence>
<feature type="transmembrane region" description="Helical" evidence="1">
    <location>
        <begin position="81"/>
        <end position="105"/>
    </location>
</feature>
<keyword evidence="1" id="KW-0472">Membrane</keyword>
<keyword evidence="1" id="KW-1133">Transmembrane helix</keyword>
<feature type="transmembrane region" description="Helical" evidence="1">
    <location>
        <begin position="51"/>
        <end position="69"/>
    </location>
</feature>
<dbReference type="OrthoDB" id="9855064at2"/>